<dbReference type="OrthoDB" id="1700985at2759"/>
<gene>
    <name evidence="2" type="ordered locus">VIT_13s0139g00230</name>
</gene>
<dbReference type="HOGENOM" id="CLU_290779_0_0_1"/>
<dbReference type="Pfam" id="PF25019">
    <property type="entry name" value="LRR_R13L1-DRL21"/>
    <property type="match status" value="1"/>
</dbReference>
<evidence type="ECO:0000313" key="2">
    <source>
        <dbReference type="EMBL" id="CCB58668.1"/>
    </source>
</evidence>
<dbReference type="SUPFAM" id="SSF52058">
    <property type="entry name" value="L domain-like"/>
    <property type="match status" value="3"/>
</dbReference>
<sequence length="1052" mass="118957">MQDGLLLSTLSNLTIEGFIDADWGAHLDDRRSSSGYLVYLGGNLVSWSSTKQKVVSRSSAESEYHGFVFATAEIVWMQALLQELCVPIPAIPLLWYDNISAYHMAKNPVFHARTKHIEIYLHFIRDQVMRGKIQLHFVPTEEQPTDLLTKHLTSSRFLSLKSQLCIAPRPFHLRGDDKQEKRSWLLMSRDEAHLLSFFLQSNRNSSQFVMHDLVQDLAQFVAGDNLRTLVALPINIQFSWERSYIAMKVLHGLLMGMRCLRVLSLAGYYISELPDSFGENKHLRYLNFSNCSIKRLPDSMGCLYNLQTLILCDCGELTRLPMGIGMLINLRHFVITGASKLKEIPFQIGNLTNLQILPRFIVSKTGGSGIGELKNCSNLQGVLSIFGLHEIMSVKDARDANLKDKQKIEELIMNWTNDCWDSRNDVDELHVLESLQPHKNLEKLTIAFYGGSKFPSWIGDVSSKMVELTLKICKKCMSVPSLGGLSLLEVLCIQGMGKVKSIGAEFYGECMNPFASLKELRFEDMPKWESWSHSNSIKEDVGAFPCLKRFVIKKCPKLIGELPKCLRSLVKLDVSECPELVCGLPKLASLHELNLQECDEAMLRGDEVDLRSLATLELKKISRLNCLRIGLTGSLVALERLVIGDCGGLTCLWEEQGLACNLKSLVVQQCAKLEKLPNELQSLMSLENLEIIGCPKLESFPEMSLPPKLRFLEVYNCEGLKWLPHNYNSCALEHLRIEKCPSLICFPHDKLPTTLKELFIGHCEKVESLPEGMIHRNSTLSTNTCLEKLTIPVGELPSTLKHLEIWGCRNLKSMSEKMWPSNTDLEYLELQGCPNLRTLPKCLNSLKVLYIVDCEGLECFPARGLTTPNLTRLEIGRCENLKSLPQQMRNLKSLQQLKIYQCPRVESFPEEGLAPNLTSLEIGDCKNLKTPISEWGLHALTSLSRLTIWNMYLPMVSFSNEECLLPTSLTNLDISRMRSLASLALQNLISLQSLHISYCRKLCSLGLLPATLGRLEIRNCPILKERFLKDKGEYWSNIAHIPCIKLDGEYIH</sequence>
<dbReference type="InParanoid" id="F6HVF5"/>
<dbReference type="PANTHER" id="PTHR47186">
    <property type="entry name" value="LEUCINE-RICH REPEAT-CONTAINING PROTEIN 57"/>
    <property type="match status" value="1"/>
</dbReference>
<dbReference type="eggNOG" id="KOG4658">
    <property type="taxonomic scope" value="Eukaryota"/>
</dbReference>
<proteinExistence type="predicted"/>
<evidence type="ECO:0000313" key="3">
    <source>
        <dbReference type="Proteomes" id="UP000009183"/>
    </source>
</evidence>
<reference evidence="3" key="1">
    <citation type="journal article" date="2007" name="Nature">
        <title>The grapevine genome sequence suggests ancestral hexaploidization in major angiosperm phyla.</title>
        <authorList>
            <consortium name="The French-Italian Public Consortium for Grapevine Genome Characterization."/>
            <person name="Jaillon O."/>
            <person name="Aury J.-M."/>
            <person name="Noel B."/>
            <person name="Policriti A."/>
            <person name="Clepet C."/>
            <person name="Casagrande A."/>
            <person name="Choisne N."/>
            <person name="Aubourg S."/>
            <person name="Vitulo N."/>
            <person name="Jubin C."/>
            <person name="Vezzi A."/>
            <person name="Legeai F."/>
            <person name="Hugueney P."/>
            <person name="Dasilva C."/>
            <person name="Horner D."/>
            <person name="Mica E."/>
            <person name="Jublot D."/>
            <person name="Poulain J."/>
            <person name="Bruyere C."/>
            <person name="Billault A."/>
            <person name="Segurens B."/>
            <person name="Gouyvenoux M."/>
            <person name="Ugarte E."/>
            <person name="Cattonaro F."/>
            <person name="Anthouard V."/>
            <person name="Vico V."/>
            <person name="Del Fabbro C."/>
            <person name="Alaux M."/>
            <person name="Di Gaspero G."/>
            <person name="Dumas V."/>
            <person name="Felice N."/>
            <person name="Paillard S."/>
            <person name="Juman I."/>
            <person name="Moroldo M."/>
            <person name="Scalabrin S."/>
            <person name="Canaguier A."/>
            <person name="Le Clainche I."/>
            <person name="Malacrida G."/>
            <person name="Durand E."/>
            <person name="Pesole G."/>
            <person name="Laucou V."/>
            <person name="Chatelet P."/>
            <person name="Merdinoglu D."/>
            <person name="Delledonne M."/>
            <person name="Pezzotti M."/>
            <person name="Lecharny A."/>
            <person name="Scarpelli C."/>
            <person name="Artiguenave F."/>
            <person name="Pe M.E."/>
            <person name="Valle G."/>
            <person name="Morgante M."/>
            <person name="Caboche M."/>
            <person name="Adam-Blondon A.-F."/>
            <person name="Weissenbach J."/>
            <person name="Quetier F."/>
            <person name="Wincker P."/>
        </authorList>
    </citation>
    <scope>NUCLEOTIDE SEQUENCE [LARGE SCALE GENOMIC DNA]</scope>
    <source>
        <strain evidence="3">cv. Pinot noir / PN40024</strain>
    </source>
</reference>
<dbReference type="InterPro" id="IPR032675">
    <property type="entry name" value="LRR_dom_sf"/>
</dbReference>
<dbReference type="PANTHER" id="PTHR47186:SF33">
    <property type="entry name" value="NB-ARC DOMAIN-CONTAINING PROTEIN"/>
    <property type="match status" value="1"/>
</dbReference>
<protein>
    <recommendedName>
        <fullName evidence="1">R13L1/DRL21-like LRR repeat region domain-containing protein</fullName>
    </recommendedName>
</protein>
<dbReference type="InterPro" id="IPR056789">
    <property type="entry name" value="LRR_R13L1-DRL21"/>
</dbReference>
<keyword evidence="3" id="KW-1185">Reference proteome</keyword>
<dbReference type="PaxDb" id="29760-VIT_13s0139g00230.t01"/>
<dbReference type="Gene3D" id="3.80.10.10">
    <property type="entry name" value="Ribonuclease Inhibitor"/>
    <property type="match status" value="5"/>
</dbReference>
<organism evidence="2 3">
    <name type="scientific">Vitis vinifera</name>
    <name type="common">Grape</name>
    <dbReference type="NCBI Taxonomy" id="29760"/>
    <lineage>
        <taxon>Eukaryota</taxon>
        <taxon>Viridiplantae</taxon>
        <taxon>Streptophyta</taxon>
        <taxon>Embryophyta</taxon>
        <taxon>Tracheophyta</taxon>
        <taxon>Spermatophyta</taxon>
        <taxon>Magnoliopsida</taxon>
        <taxon>eudicotyledons</taxon>
        <taxon>Gunneridae</taxon>
        <taxon>Pentapetalae</taxon>
        <taxon>rosids</taxon>
        <taxon>Vitales</taxon>
        <taxon>Vitaceae</taxon>
        <taxon>Viteae</taxon>
        <taxon>Vitis</taxon>
    </lineage>
</organism>
<accession>F6HVF5</accession>
<dbReference type="EMBL" id="FN596255">
    <property type="protein sequence ID" value="CCB58668.1"/>
    <property type="molecule type" value="Genomic_DNA"/>
</dbReference>
<dbReference type="SMR" id="F6HVF5"/>
<dbReference type="Proteomes" id="UP000009183">
    <property type="component" value="Chromosome 13"/>
</dbReference>
<feature type="domain" description="R13L1/DRL21-like LRR repeat region" evidence="1">
    <location>
        <begin position="370"/>
        <end position="496"/>
    </location>
</feature>
<dbReference type="CDD" id="cd09272">
    <property type="entry name" value="RNase_HI_RT_Ty1"/>
    <property type="match status" value="1"/>
</dbReference>
<evidence type="ECO:0000259" key="1">
    <source>
        <dbReference type="Pfam" id="PF25019"/>
    </source>
</evidence>
<name>F6HVF5_VITVI</name>
<dbReference type="AlphaFoldDB" id="F6HVF5"/>
<dbReference type="eggNOG" id="KOG0017">
    <property type="taxonomic scope" value="Eukaryota"/>
</dbReference>